<dbReference type="EC" id="3.1.4.58" evidence="2"/>
<dbReference type="AlphaFoldDB" id="A0A5J5GL99"/>
<dbReference type="Gene3D" id="3.90.1140.10">
    <property type="entry name" value="Cyclic phosphodiesterase"/>
    <property type="match status" value="1"/>
</dbReference>
<evidence type="ECO:0000313" key="3">
    <source>
        <dbReference type="EMBL" id="KAA9009015.1"/>
    </source>
</evidence>
<dbReference type="InterPro" id="IPR004175">
    <property type="entry name" value="RNA_CPDase"/>
</dbReference>
<comment type="caution">
    <text evidence="3">The sequence shown here is derived from an EMBL/GenBank/DDBJ whole genome shotgun (WGS) entry which is preliminary data.</text>
</comment>
<comment type="function">
    <text evidence="2">Hydrolyzes RNA 2',3'-cyclic phosphodiester to an RNA 2'-phosphomonoester.</text>
</comment>
<keyword evidence="1 2" id="KW-0378">Hydrolase</keyword>
<dbReference type="InterPro" id="IPR009097">
    <property type="entry name" value="Cyclic_Pdiesterase"/>
</dbReference>
<dbReference type="Proteomes" id="UP000326554">
    <property type="component" value="Unassembled WGS sequence"/>
</dbReference>
<dbReference type="GO" id="GO:0008664">
    <property type="term" value="F:RNA 2',3'-cyclic 3'-phosphodiesterase activity"/>
    <property type="evidence" value="ECO:0007669"/>
    <property type="project" value="UniProtKB-EC"/>
</dbReference>
<dbReference type="GO" id="GO:0004113">
    <property type="term" value="F:2',3'-cyclic-nucleotide 3'-phosphodiesterase activity"/>
    <property type="evidence" value="ECO:0007669"/>
    <property type="project" value="InterPro"/>
</dbReference>
<dbReference type="NCBIfam" id="TIGR02258">
    <property type="entry name" value="2_5_ligase"/>
    <property type="match status" value="1"/>
</dbReference>
<feature type="short sequence motif" description="HXTX 1" evidence="2">
    <location>
        <begin position="61"/>
        <end position="64"/>
    </location>
</feature>
<reference evidence="3 4" key="1">
    <citation type="submission" date="2019-09" db="EMBL/GenBank/DDBJ databases">
        <authorList>
            <person name="Park J.-S."/>
            <person name="Choi H.-J."/>
        </authorList>
    </citation>
    <scope>NUCLEOTIDE SEQUENCE [LARGE SCALE GENOMIC DNA]</scope>
    <source>
        <strain evidence="3 4">176SS1-4</strain>
    </source>
</reference>
<dbReference type="SUPFAM" id="SSF55144">
    <property type="entry name" value="LigT-like"/>
    <property type="match status" value="1"/>
</dbReference>
<feature type="short sequence motif" description="HXTX 2" evidence="2">
    <location>
        <begin position="145"/>
        <end position="148"/>
    </location>
</feature>
<evidence type="ECO:0000313" key="4">
    <source>
        <dbReference type="Proteomes" id="UP000326554"/>
    </source>
</evidence>
<dbReference type="PANTHER" id="PTHR35561">
    <property type="entry name" value="RNA 2',3'-CYCLIC PHOSPHODIESTERASE"/>
    <property type="match status" value="1"/>
</dbReference>
<evidence type="ECO:0000256" key="2">
    <source>
        <dbReference type="HAMAP-Rule" id="MF_01940"/>
    </source>
</evidence>
<feature type="active site" description="Proton acceptor" evidence="2">
    <location>
        <position position="145"/>
    </location>
</feature>
<name>A0A5J5GL99_9RHOB</name>
<dbReference type="HAMAP" id="MF_01940">
    <property type="entry name" value="RNA_CPDase"/>
    <property type="match status" value="1"/>
</dbReference>
<dbReference type="Pfam" id="PF13563">
    <property type="entry name" value="2_5_RNA_ligase2"/>
    <property type="match status" value="1"/>
</dbReference>
<protein>
    <recommendedName>
        <fullName evidence="2">RNA 2',3'-cyclic phosphodiesterase</fullName>
        <shortName evidence="2">RNA 2',3'-CPDase</shortName>
        <ecNumber evidence="2">3.1.4.58</ecNumber>
    </recommendedName>
</protein>
<gene>
    <name evidence="3" type="primary">thpR</name>
    <name evidence="3" type="ORF">F3S47_07085</name>
</gene>
<proteinExistence type="inferred from homology"/>
<dbReference type="PANTHER" id="PTHR35561:SF1">
    <property type="entry name" value="RNA 2',3'-CYCLIC PHOSPHODIESTERASE"/>
    <property type="match status" value="1"/>
</dbReference>
<feature type="active site" description="Proton donor" evidence="2">
    <location>
        <position position="61"/>
    </location>
</feature>
<comment type="catalytic activity">
    <reaction evidence="2">
        <text>a 3'-end 2',3'-cyclophospho-ribonucleotide-RNA + H2O = a 3'-end 2'-phospho-ribonucleotide-RNA + H(+)</text>
        <dbReference type="Rhea" id="RHEA:11828"/>
        <dbReference type="Rhea" id="RHEA-COMP:10464"/>
        <dbReference type="Rhea" id="RHEA-COMP:17353"/>
        <dbReference type="ChEBI" id="CHEBI:15377"/>
        <dbReference type="ChEBI" id="CHEBI:15378"/>
        <dbReference type="ChEBI" id="CHEBI:83064"/>
        <dbReference type="ChEBI" id="CHEBI:173113"/>
        <dbReference type="EC" id="3.1.4.58"/>
    </reaction>
</comment>
<keyword evidence="4" id="KW-1185">Reference proteome</keyword>
<organism evidence="3 4">
    <name type="scientific">Histidinibacterium aquaticum</name>
    <dbReference type="NCBI Taxonomy" id="2613962"/>
    <lineage>
        <taxon>Bacteria</taxon>
        <taxon>Pseudomonadati</taxon>
        <taxon>Pseudomonadota</taxon>
        <taxon>Alphaproteobacteria</taxon>
        <taxon>Rhodobacterales</taxon>
        <taxon>Paracoccaceae</taxon>
        <taxon>Histidinibacterium</taxon>
    </lineage>
</organism>
<sequence length="207" mass="23207">MRPDPRLPRGRGGLPRKAGAGLRGPVRAFVAIDVPPEAEAVLERLQERMPVGKPTDPETFHITLAFLGEDLEEERVAEMHDGLSALRAPDFEVELRGLSTFGAQHPAVLVADVPRTEALDELQARVASAARRAGIVLERRRFKPHVTLARFRYKVMGPDLERLRRFLEAEARFRLDPWSAGSFALYESVLTGDGAWHEELARYPLVR</sequence>
<comment type="similarity">
    <text evidence="2">Belongs to the 2H phosphoesterase superfamily. ThpR family.</text>
</comment>
<evidence type="ECO:0000256" key="1">
    <source>
        <dbReference type="ARBA" id="ARBA00022801"/>
    </source>
</evidence>
<accession>A0A5J5GL99</accession>
<dbReference type="EMBL" id="VYQE01000002">
    <property type="protein sequence ID" value="KAA9009015.1"/>
    <property type="molecule type" value="Genomic_DNA"/>
</dbReference>